<dbReference type="EMBL" id="JAKKPZ010000001">
    <property type="protein sequence ID" value="KAI1728064.1"/>
    <property type="molecule type" value="Genomic_DNA"/>
</dbReference>
<organism evidence="1 2">
    <name type="scientific">Ditylenchus destructor</name>
    <dbReference type="NCBI Taxonomy" id="166010"/>
    <lineage>
        <taxon>Eukaryota</taxon>
        <taxon>Metazoa</taxon>
        <taxon>Ecdysozoa</taxon>
        <taxon>Nematoda</taxon>
        <taxon>Chromadorea</taxon>
        <taxon>Rhabditida</taxon>
        <taxon>Tylenchina</taxon>
        <taxon>Tylenchomorpha</taxon>
        <taxon>Sphaerularioidea</taxon>
        <taxon>Anguinidae</taxon>
        <taxon>Anguininae</taxon>
        <taxon>Ditylenchus</taxon>
    </lineage>
</organism>
<gene>
    <name evidence="1" type="ORF">DdX_00214</name>
</gene>
<evidence type="ECO:0000313" key="2">
    <source>
        <dbReference type="Proteomes" id="UP001201812"/>
    </source>
</evidence>
<reference evidence="1" key="1">
    <citation type="submission" date="2022-01" db="EMBL/GenBank/DDBJ databases">
        <title>Genome Sequence Resource for Two Populations of Ditylenchus destructor, the Migratory Endoparasitic Phytonematode.</title>
        <authorList>
            <person name="Zhang H."/>
            <person name="Lin R."/>
            <person name="Xie B."/>
        </authorList>
    </citation>
    <scope>NUCLEOTIDE SEQUENCE</scope>
    <source>
        <strain evidence="1">BazhouSP</strain>
    </source>
</reference>
<accession>A0AAD4NK59</accession>
<keyword evidence="2" id="KW-1185">Reference proteome</keyword>
<dbReference type="Proteomes" id="UP001201812">
    <property type="component" value="Unassembled WGS sequence"/>
</dbReference>
<sequence>MLILDLCLPFGIVHRSGDFVLRLQSKKSFVAIFGCRIGPRISLRLFLYWDGSAGQFAKTNIVYCFAVGNFCINLHKMEYPTIYVMFLAVQCLAQDIYLNNPANDTVDVPNSSQIIRSSRQATERQTPWWDQDSKTRAMFDLNARILDQYAHDRRWPPDAFEPTESQLPAWARSRPTVKETLQTQPREVPWWEKDPKSKAISNINARILDNFGKDRRWPPDAFDPESQLPAWARARPEVKKEPWEKYFPNYRSSQTSSFPWNAG</sequence>
<proteinExistence type="predicted"/>
<protein>
    <submittedName>
        <fullName evidence="1">Uncharacterized protein</fullName>
    </submittedName>
</protein>
<dbReference type="AlphaFoldDB" id="A0AAD4NK59"/>
<name>A0AAD4NK59_9BILA</name>
<comment type="caution">
    <text evidence="1">The sequence shown here is derived from an EMBL/GenBank/DDBJ whole genome shotgun (WGS) entry which is preliminary data.</text>
</comment>
<evidence type="ECO:0000313" key="1">
    <source>
        <dbReference type="EMBL" id="KAI1728064.1"/>
    </source>
</evidence>